<dbReference type="EMBL" id="BQNB010015809">
    <property type="protein sequence ID" value="GJT44387.1"/>
    <property type="molecule type" value="Genomic_DNA"/>
</dbReference>
<evidence type="ECO:0000313" key="1">
    <source>
        <dbReference type="EMBL" id="GJT44387.1"/>
    </source>
</evidence>
<name>A0ABQ5E179_9ASTR</name>
<accession>A0ABQ5E179</accession>
<protein>
    <submittedName>
        <fullName evidence="1">Uncharacterized protein</fullName>
    </submittedName>
</protein>
<dbReference type="Proteomes" id="UP001151760">
    <property type="component" value="Unassembled WGS sequence"/>
</dbReference>
<reference evidence="1" key="2">
    <citation type="submission" date="2022-01" db="EMBL/GenBank/DDBJ databases">
        <authorList>
            <person name="Yamashiro T."/>
            <person name="Shiraishi A."/>
            <person name="Satake H."/>
            <person name="Nakayama K."/>
        </authorList>
    </citation>
    <scope>NUCLEOTIDE SEQUENCE</scope>
</reference>
<gene>
    <name evidence="1" type="ORF">Tco_0953102</name>
</gene>
<sequence length="174" mass="20530">MEECHLLLTNKIDLTNPEGNQAMPDVSKPLPIGGLPGKLNHLSCSDKVNLFNVVNLWIRNIIIRKRVEYLQLGIESYQTKLNLTEPSWDATDFLFKEDYTIVSKKITPLFPSQGRLRLFKYNPGMENRIWSEDDKRRSKEFMEVIKRRLKIMRIFRNLESFVSGRIRDVDYRLI</sequence>
<evidence type="ECO:0000313" key="2">
    <source>
        <dbReference type="Proteomes" id="UP001151760"/>
    </source>
</evidence>
<keyword evidence="2" id="KW-1185">Reference proteome</keyword>
<organism evidence="1 2">
    <name type="scientific">Tanacetum coccineum</name>
    <dbReference type="NCBI Taxonomy" id="301880"/>
    <lineage>
        <taxon>Eukaryota</taxon>
        <taxon>Viridiplantae</taxon>
        <taxon>Streptophyta</taxon>
        <taxon>Embryophyta</taxon>
        <taxon>Tracheophyta</taxon>
        <taxon>Spermatophyta</taxon>
        <taxon>Magnoliopsida</taxon>
        <taxon>eudicotyledons</taxon>
        <taxon>Gunneridae</taxon>
        <taxon>Pentapetalae</taxon>
        <taxon>asterids</taxon>
        <taxon>campanulids</taxon>
        <taxon>Asterales</taxon>
        <taxon>Asteraceae</taxon>
        <taxon>Asteroideae</taxon>
        <taxon>Anthemideae</taxon>
        <taxon>Anthemidinae</taxon>
        <taxon>Tanacetum</taxon>
    </lineage>
</organism>
<proteinExistence type="predicted"/>
<reference evidence="1" key="1">
    <citation type="journal article" date="2022" name="Int. J. Mol. Sci.">
        <title>Draft Genome of Tanacetum Coccineum: Genomic Comparison of Closely Related Tanacetum-Family Plants.</title>
        <authorList>
            <person name="Yamashiro T."/>
            <person name="Shiraishi A."/>
            <person name="Nakayama K."/>
            <person name="Satake H."/>
        </authorList>
    </citation>
    <scope>NUCLEOTIDE SEQUENCE</scope>
</reference>
<comment type="caution">
    <text evidence="1">The sequence shown here is derived from an EMBL/GenBank/DDBJ whole genome shotgun (WGS) entry which is preliminary data.</text>
</comment>